<dbReference type="GO" id="GO:0015074">
    <property type="term" value="P:DNA integration"/>
    <property type="evidence" value="ECO:0007669"/>
    <property type="project" value="UniProtKB-KW"/>
</dbReference>
<keyword evidence="20" id="KW-0472">Membrane</keyword>
<evidence type="ECO:0000313" key="23">
    <source>
        <dbReference type="EMBL" id="GJE92997.1"/>
    </source>
</evidence>
<dbReference type="PROSITE" id="PS50994">
    <property type="entry name" value="INTEGRASE"/>
    <property type="match status" value="1"/>
</dbReference>
<dbReference type="GO" id="GO:0006338">
    <property type="term" value="P:chromatin remodeling"/>
    <property type="evidence" value="ECO:0007669"/>
    <property type="project" value="UniProtKB-ARBA"/>
</dbReference>
<dbReference type="InterPro" id="IPR023779">
    <property type="entry name" value="Chromodomain_CS"/>
</dbReference>
<evidence type="ECO:0000256" key="17">
    <source>
        <dbReference type="ARBA" id="ARBA00023242"/>
    </source>
</evidence>
<feature type="region of interest" description="Disordered" evidence="19">
    <location>
        <begin position="841"/>
        <end position="871"/>
    </location>
</feature>
<evidence type="ECO:0000256" key="9">
    <source>
        <dbReference type="ARBA" id="ARBA00022801"/>
    </source>
</evidence>
<evidence type="ECO:0000256" key="3">
    <source>
        <dbReference type="ARBA" id="ARBA00022679"/>
    </source>
</evidence>
<dbReference type="Pfam" id="PF17919">
    <property type="entry name" value="RT_RNaseH_2"/>
    <property type="match status" value="1"/>
</dbReference>
<dbReference type="InterPro" id="IPR001584">
    <property type="entry name" value="Integrase_cat-core"/>
</dbReference>
<feature type="compositionally biased region" description="Basic and acidic residues" evidence="19">
    <location>
        <begin position="1775"/>
        <end position="1798"/>
    </location>
</feature>
<keyword evidence="16" id="KW-0233">DNA recombination</keyword>
<dbReference type="CDD" id="cd09274">
    <property type="entry name" value="RNase_HI_RT_Ty3"/>
    <property type="match status" value="1"/>
</dbReference>
<organism evidence="23 24">
    <name type="scientific">Phanerochaete sordida</name>
    <dbReference type="NCBI Taxonomy" id="48140"/>
    <lineage>
        <taxon>Eukaryota</taxon>
        <taxon>Fungi</taxon>
        <taxon>Dikarya</taxon>
        <taxon>Basidiomycota</taxon>
        <taxon>Agaricomycotina</taxon>
        <taxon>Agaricomycetes</taxon>
        <taxon>Polyporales</taxon>
        <taxon>Phanerochaetaceae</taxon>
        <taxon>Phanerochaete</taxon>
    </lineage>
</organism>
<dbReference type="CDD" id="cd00303">
    <property type="entry name" value="retropepsin_like"/>
    <property type="match status" value="1"/>
</dbReference>
<feature type="compositionally biased region" description="Pro residues" evidence="19">
    <location>
        <begin position="1867"/>
        <end position="1876"/>
    </location>
</feature>
<feature type="region of interest" description="Disordered" evidence="19">
    <location>
        <begin position="1768"/>
        <end position="1801"/>
    </location>
</feature>
<evidence type="ECO:0000256" key="11">
    <source>
        <dbReference type="ARBA" id="ARBA00022884"/>
    </source>
</evidence>
<feature type="region of interest" description="Disordered" evidence="19">
    <location>
        <begin position="1189"/>
        <end position="1208"/>
    </location>
</feature>
<keyword evidence="20" id="KW-1133">Transmembrane helix</keyword>
<dbReference type="InterPro" id="IPR041373">
    <property type="entry name" value="RT_RNaseH"/>
</dbReference>
<feature type="region of interest" description="Disordered" evidence="19">
    <location>
        <begin position="2333"/>
        <end position="2354"/>
    </location>
</feature>
<evidence type="ECO:0000256" key="5">
    <source>
        <dbReference type="ARBA" id="ARBA00022722"/>
    </source>
</evidence>
<keyword evidence="18" id="KW-0511">Multifunctional enzyme</keyword>
<evidence type="ECO:0000256" key="18">
    <source>
        <dbReference type="ARBA" id="ARBA00023268"/>
    </source>
</evidence>
<dbReference type="Pfam" id="PF24626">
    <property type="entry name" value="SH3_Tf2-1"/>
    <property type="match status" value="1"/>
</dbReference>
<feature type="domain" description="Chromo" evidence="21">
    <location>
        <begin position="2356"/>
        <end position="2411"/>
    </location>
</feature>
<keyword evidence="6" id="KW-0479">Metal-binding</keyword>
<sequence length="2411" mass="269412">MLLQVSEIFDGILADMARASGHSHGVYEVDRQRLWTGLFASASSPLQIRIAYQSYRNRLVKGVHHMKRFMLAEMGKVVDSPKVSTTDLFAAASFSRRPEDVLKQIVLHNKGLGAMTEEELDRLRKGANVESVLPDGHPFYDYPDLTSAEEREVEFALGLELDENPDEPELPAETEPPKQTEAATPRRYKVALEDVTDVDAGRQRRELPASSVRPRRDGSATTPRSLGNIPVNFGSSSPRLAGPERTNAPPVALAGPPLPTSASAPARPAMRRDVPPHLHASASAAPRAAAPRITAVQAQERQILSQAVKKPRLTGQDFAANWGNLGRLAGGHNPPSGSSDGGSSQGSRRSARNPQGPGDHRGQRPGGRGGGGGQGGGGAPPDPPPPAGTGTQDSEDGRRPIARAADQEARDLPAALTPRIEPKLRMDDLPSWGGEDDTAIDYFVKIHELASLGGSMPEQLGLYLWTKFRRNSEIEGWWLTLPDTRKTWMRGHYLRFLQGIRDDWLGKDWNFLQIQLYREMRFRQPGHTTESPVAFVRRRLTHSCILEMIPKDQNGEIPADKEVHEVLRILPVSWTSMLDKGQLSDTAVLQQEVKRLSKELVHVWERGSEGDDAAVERRVLKLLDKLEVSIPKDPRRRFGSFHKSKPRQVMIAEGAGGERSDGADEAEDVPEGPLAEAFALVKANNRFTPLEPKGRFAPRDDVKTSLRKPPGPCRICTSQHHWDKECPHYKQHLALREAKLAGAEIPVIEERPEEVQSVYDHAYEILLAQYTGSSYVVDRMREDPVESCTQSTSSATGPPPAPSTERKAAMAVTVEDVEDESNWIPTQRGLELDEPMLMTEDELESSRAAREARAARSGSDDGGAAAGHPAKLDPVVVQVPQRRTFTAGASAHGVSVLSLRGHLNALEEPAVDLRFDSCADITLISEEYYKALKSPPRIRTGTRLELWQLVDKRSTIEGYVELNVFVPVADGRVAKLKAEAYVVPRMSVPVLLGEDFQRTYEVSVHRDAVKGVRIAFGSSGLWAQAQDVAAKVHVPKVARRNEGEAAFVRAKTARKLARVRRKRRTEARREEEAVRLSEDVELDPCSVKNVPVTLQGDKDREWLVEKGLIQIDGEVQLAIPNCLVSGYEPRIPLSNPSEKTIKVAKGTLLGTRRDPTSYFDTPKDLLQLQRMMEQAVRFTAMVEVMNEVSQAGESATPPSEEDSTLEREARMGQGDLRAEAHMPVPAEAPVKDEELWGPKTAEVPDPTIYPSSKMREIIDVGDLPSHLEEEAWSMLERRQKAFSFDGRLGHLTTKVHIRTEEGLQPIAVPMYGSSPKTKLVIEEQMRKWFEQGVIEPSTSPWSAPVVIAYRNGKARFCVDYRKLNEHTIKDEFPIPRQSEILAALSGAQVLSSLDALAGFTQLEFAADEKEKTAFRTHLGLFQFTRMPFGLMNGPSIFQRTMQTILAPFLWLFCLVYIDDIVVYSKTYEEHIKHLDKVLGACENAGLTLSPAKCHLFYSSVLLLGHKVSRLGLSTHQEKVRAVLELQAPSNRQQLQTFLGMAGYFSAFVPFYAMVAAPLFALLKKNARWNWTDVEQHAFDSLKSALQEAPVLGHPMEGRPYRLYTDASDEALGCALQQVQPIAVGDLKGSKYYERLEKAYKERTDVPRLVTSLPAAPDDSQFQDRWGKELDSSPVHVERVIGYWSRTFKPAERNYSATEREALAAKEGLVKFQPFIEGEKVALVTDHSALQWAHTYENANRRLAAWGAVFSAYKPGLVICHRPGRIHSNVDPLSRLPRDRDTGEVRGPPEHQSPTKDPSRAIVPDNVDIAAAQEHEAASQPRMIFWAEGCRPAGFEATALAVTRAKAKAERAKEVAEPGSQEAGDPAVPSPSPPTPEPTAGSEEEESSGRDPFERLKDWQSDNPPPAPIAIHMSEGKRRAFVEGYKKDAYLKARWEDPVNRSESWHPARRFFRDDSGLLYFRDADFQPRLCVPAVLRNEVLRHVHESPFESAHAGYEKSLEKLRRTFYWHRMSVDIKKYCATCDVCQKVKPANFKRFGLLHPNPIPTRPFEVVSMDLVTGLPMSEGFNAIWVLVDRLSKLALFVPTTTGLTTKGFAWLFVQNVICKFGVPEGLISDRDPRWTHDFWKAVAVWLKTDMWLSASHHPQHDGQTEVINKQMEVMLRAFVAKDKTDWPRYLPLLEHAYNALPAGSTGMSPFFVLYGFQPRDTLTGLRNADDVLRDVRNGKARDFLEKISAVREIARDAIARSQEKQANAYNKGRKSLDLEPGQLVLIDPHALQWLESKGEAAKLSQRLLGPFAVQERVGPNTYRLDLPDTFVGSNVFNLQHLRRYQASPDELGPRTTLPDTRTSKPASEEYQVDKVVGHRFDRRTGRTEFLVRWSGYSPLYDSWVSARDLRNAPRRLFEYREKHGL</sequence>
<dbReference type="CDD" id="cd01647">
    <property type="entry name" value="RT_LTR"/>
    <property type="match status" value="1"/>
</dbReference>
<dbReference type="GO" id="GO:0004190">
    <property type="term" value="F:aspartic-type endopeptidase activity"/>
    <property type="evidence" value="ECO:0007669"/>
    <property type="project" value="UniProtKB-KW"/>
</dbReference>
<feature type="compositionally biased region" description="Acidic residues" evidence="19">
    <location>
        <begin position="162"/>
        <end position="172"/>
    </location>
</feature>
<keyword evidence="9" id="KW-0378">Hydrolase</keyword>
<dbReference type="InterPro" id="IPR056924">
    <property type="entry name" value="SH3_Tf2-1"/>
</dbReference>
<evidence type="ECO:0000256" key="1">
    <source>
        <dbReference type="ARBA" id="ARBA00004123"/>
    </source>
</evidence>
<gene>
    <name evidence="23" type="ORF">PsYK624_091560</name>
</gene>
<dbReference type="GO" id="GO:0003723">
    <property type="term" value="F:RNA binding"/>
    <property type="evidence" value="ECO:0007669"/>
    <property type="project" value="UniProtKB-KW"/>
</dbReference>
<dbReference type="GO" id="GO:0006508">
    <property type="term" value="P:proteolysis"/>
    <property type="evidence" value="ECO:0007669"/>
    <property type="project" value="UniProtKB-KW"/>
</dbReference>
<dbReference type="Proteomes" id="UP000703269">
    <property type="component" value="Unassembled WGS sequence"/>
</dbReference>
<dbReference type="InterPro" id="IPR023780">
    <property type="entry name" value="Chromo_domain"/>
</dbReference>
<feature type="transmembrane region" description="Helical" evidence="20">
    <location>
        <begin position="1444"/>
        <end position="1463"/>
    </location>
</feature>
<keyword evidence="11" id="KW-0694">RNA-binding</keyword>
<dbReference type="InterPro" id="IPR050951">
    <property type="entry name" value="Retrovirus_Pol_polyprotein"/>
</dbReference>
<keyword evidence="14" id="KW-0239">DNA-directed DNA polymerase</keyword>
<dbReference type="GO" id="GO:0003677">
    <property type="term" value="F:DNA binding"/>
    <property type="evidence" value="ECO:0007669"/>
    <property type="project" value="UniProtKB-KW"/>
</dbReference>
<feature type="compositionally biased region" description="Basic and acidic residues" evidence="19">
    <location>
        <begin position="844"/>
        <end position="854"/>
    </location>
</feature>
<evidence type="ECO:0000256" key="8">
    <source>
        <dbReference type="ARBA" id="ARBA00022759"/>
    </source>
</evidence>
<feature type="region of interest" description="Disordered" evidence="19">
    <location>
        <begin position="162"/>
        <end position="273"/>
    </location>
</feature>
<evidence type="ECO:0000256" key="6">
    <source>
        <dbReference type="ARBA" id="ARBA00022723"/>
    </source>
</evidence>
<dbReference type="GO" id="GO:0046872">
    <property type="term" value="F:metal ion binding"/>
    <property type="evidence" value="ECO:0007669"/>
    <property type="project" value="UniProtKB-KW"/>
</dbReference>
<evidence type="ECO:0000313" key="24">
    <source>
        <dbReference type="Proteomes" id="UP000703269"/>
    </source>
</evidence>
<proteinExistence type="predicted"/>
<keyword evidence="12" id="KW-0229">DNA integration</keyword>
<evidence type="ECO:0000256" key="14">
    <source>
        <dbReference type="ARBA" id="ARBA00022932"/>
    </source>
</evidence>
<dbReference type="InterPro" id="IPR012337">
    <property type="entry name" value="RNaseH-like_sf"/>
</dbReference>
<feature type="compositionally biased region" description="Low complexity" evidence="19">
    <location>
        <begin position="248"/>
        <end position="268"/>
    </location>
</feature>
<feature type="transmembrane region" description="Helical" evidence="20">
    <location>
        <begin position="1541"/>
        <end position="1562"/>
    </location>
</feature>
<name>A0A9P3LGE2_9APHY</name>
<keyword evidence="15" id="KW-0238">DNA-binding</keyword>
<keyword evidence="5" id="KW-0540">Nuclease</keyword>
<feature type="domain" description="Integrase catalytic" evidence="22">
    <location>
        <begin position="2044"/>
        <end position="2203"/>
    </location>
</feature>
<dbReference type="OrthoDB" id="3271192at2759"/>
<protein>
    <recommendedName>
        <fullName evidence="25">Reverse transcriptase</fullName>
    </recommendedName>
</protein>
<keyword evidence="2" id="KW-0645">Protease</keyword>
<evidence type="ECO:0000256" key="15">
    <source>
        <dbReference type="ARBA" id="ARBA00023125"/>
    </source>
</evidence>
<keyword evidence="13" id="KW-0695">RNA-directed DNA polymerase</keyword>
<feature type="compositionally biased region" description="Gly residues" evidence="19">
    <location>
        <begin position="364"/>
        <end position="379"/>
    </location>
</feature>
<accession>A0A9P3LGE2</accession>
<feature type="region of interest" description="Disordered" evidence="19">
    <location>
        <begin position="1850"/>
        <end position="1912"/>
    </location>
</feature>
<dbReference type="Pfam" id="PF17921">
    <property type="entry name" value="Integrase_H2C2"/>
    <property type="match status" value="1"/>
</dbReference>
<feature type="region of interest" description="Disordered" evidence="19">
    <location>
        <begin position="783"/>
        <end position="808"/>
    </location>
</feature>
<dbReference type="PROSITE" id="PS00598">
    <property type="entry name" value="CHROMO_1"/>
    <property type="match status" value="1"/>
</dbReference>
<keyword evidence="4" id="KW-0548">Nucleotidyltransferase</keyword>
<dbReference type="Pfam" id="PF00385">
    <property type="entry name" value="Chromo"/>
    <property type="match status" value="1"/>
</dbReference>
<evidence type="ECO:0000259" key="21">
    <source>
        <dbReference type="PROSITE" id="PS50013"/>
    </source>
</evidence>
<dbReference type="Pfam" id="PF00078">
    <property type="entry name" value="RVT_1"/>
    <property type="match status" value="1"/>
</dbReference>
<evidence type="ECO:0000256" key="13">
    <source>
        <dbReference type="ARBA" id="ARBA00022918"/>
    </source>
</evidence>
<evidence type="ECO:0000256" key="10">
    <source>
        <dbReference type="ARBA" id="ARBA00022842"/>
    </source>
</evidence>
<dbReference type="InterPro" id="IPR043502">
    <property type="entry name" value="DNA/RNA_pol_sf"/>
</dbReference>
<dbReference type="GO" id="GO:0003964">
    <property type="term" value="F:RNA-directed DNA polymerase activity"/>
    <property type="evidence" value="ECO:0007669"/>
    <property type="project" value="UniProtKB-KW"/>
</dbReference>
<keyword evidence="20" id="KW-0812">Transmembrane</keyword>
<dbReference type="FunFam" id="1.10.340.70:FF:000001">
    <property type="entry name" value="Retrovirus-related Pol polyprotein from transposon gypsy-like Protein"/>
    <property type="match status" value="1"/>
</dbReference>
<dbReference type="PROSITE" id="PS50013">
    <property type="entry name" value="CHROMO_2"/>
    <property type="match status" value="1"/>
</dbReference>
<dbReference type="Gene3D" id="3.10.10.10">
    <property type="entry name" value="HIV Type 1 Reverse Transcriptase, subunit A, domain 1"/>
    <property type="match status" value="1"/>
</dbReference>
<evidence type="ECO:0000256" key="20">
    <source>
        <dbReference type="SAM" id="Phobius"/>
    </source>
</evidence>
<dbReference type="SUPFAM" id="SSF56672">
    <property type="entry name" value="DNA/RNA polymerases"/>
    <property type="match status" value="1"/>
</dbReference>
<dbReference type="SUPFAM" id="SSF54160">
    <property type="entry name" value="Chromo domain-like"/>
    <property type="match status" value="1"/>
</dbReference>
<evidence type="ECO:0000256" key="19">
    <source>
        <dbReference type="SAM" id="MobiDB-lite"/>
    </source>
</evidence>
<keyword evidence="24" id="KW-1185">Reference proteome</keyword>
<comment type="caution">
    <text evidence="23">The sequence shown here is derived from an EMBL/GenBank/DDBJ whole genome shotgun (WGS) entry which is preliminary data.</text>
</comment>
<dbReference type="SMART" id="SM00298">
    <property type="entry name" value="CHROMO"/>
    <property type="match status" value="1"/>
</dbReference>
<dbReference type="Gene3D" id="3.30.70.270">
    <property type="match status" value="2"/>
</dbReference>
<dbReference type="InterPro" id="IPR000477">
    <property type="entry name" value="RT_dom"/>
</dbReference>
<dbReference type="Gene3D" id="3.30.420.10">
    <property type="entry name" value="Ribonuclease H-like superfamily/Ribonuclease H"/>
    <property type="match status" value="1"/>
</dbReference>
<comment type="subcellular location">
    <subcellularLocation>
        <location evidence="1">Nucleus</location>
    </subcellularLocation>
</comment>
<keyword evidence="10" id="KW-0460">Magnesium</keyword>
<evidence type="ECO:0000256" key="2">
    <source>
        <dbReference type="ARBA" id="ARBA00022670"/>
    </source>
</evidence>
<keyword evidence="7" id="KW-0064">Aspartyl protease</keyword>
<dbReference type="SUPFAM" id="SSF53098">
    <property type="entry name" value="Ribonuclease H-like"/>
    <property type="match status" value="1"/>
</dbReference>
<dbReference type="InterPro" id="IPR016197">
    <property type="entry name" value="Chromo-like_dom_sf"/>
</dbReference>
<evidence type="ECO:0000256" key="12">
    <source>
        <dbReference type="ARBA" id="ARBA00022908"/>
    </source>
</evidence>
<dbReference type="FunFam" id="3.30.70.270:FF:000020">
    <property type="entry name" value="Transposon Tf2-6 polyprotein-like Protein"/>
    <property type="match status" value="1"/>
</dbReference>
<dbReference type="Gene3D" id="2.40.50.40">
    <property type="match status" value="1"/>
</dbReference>
<evidence type="ECO:0000256" key="4">
    <source>
        <dbReference type="ARBA" id="ARBA00022695"/>
    </source>
</evidence>
<evidence type="ECO:0000256" key="16">
    <source>
        <dbReference type="ARBA" id="ARBA00023172"/>
    </source>
</evidence>
<feature type="region of interest" description="Disordered" evidence="19">
    <location>
        <begin position="324"/>
        <end position="429"/>
    </location>
</feature>
<feature type="compositionally biased region" description="Basic and acidic residues" evidence="19">
    <location>
        <begin position="395"/>
        <end position="411"/>
    </location>
</feature>
<dbReference type="InterPro" id="IPR043128">
    <property type="entry name" value="Rev_trsase/Diguanyl_cyclase"/>
</dbReference>
<reference evidence="23 24" key="1">
    <citation type="submission" date="2021-08" db="EMBL/GenBank/DDBJ databases">
        <title>Draft Genome Sequence of Phanerochaete sordida strain YK-624.</title>
        <authorList>
            <person name="Mori T."/>
            <person name="Dohra H."/>
            <person name="Suzuki T."/>
            <person name="Kawagishi H."/>
            <person name="Hirai H."/>
        </authorList>
    </citation>
    <scope>NUCLEOTIDE SEQUENCE [LARGE SCALE GENOMIC DNA]</scope>
    <source>
        <strain evidence="23 24">YK-624</strain>
    </source>
</reference>
<keyword evidence="8" id="KW-0255">Endonuclease</keyword>
<dbReference type="GO" id="GO:0004519">
    <property type="term" value="F:endonuclease activity"/>
    <property type="evidence" value="ECO:0007669"/>
    <property type="project" value="UniProtKB-KW"/>
</dbReference>
<evidence type="ECO:0000256" key="7">
    <source>
        <dbReference type="ARBA" id="ARBA00022750"/>
    </source>
</evidence>
<dbReference type="PANTHER" id="PTHR37984">
    <property type="entry name" value="PROTEIN CBG26694"/>
    <property type="match status" value="1"/>
</dbReference>
<dbReference type="GO" id="GO:0003887">
    <property type="term" value="F:DNA-directed DNA polymerase activity"/>
    <property type="evidence" value="ECO:0007669"/>
    <property type="project" value="UniProtKB-KW"/>
</dbReference>
<dbReference type="CDD" id="cd00024">
    <property type="entry name" value="CD_CSD"/>
    <property type="match status" value="1"/>
</dbReference>
<dbReference type="InterPro" id="IPR041577">
    <property type="entry name" value="RT_RNaseH_2"/>
</dbReference>
<keyword evidence="17" id="KW-0539">Nucleus</keyword>
<feature type="compositionally biased region" description="Basic and acidic residues" evidence="19">
    <location>
        <begin position="1886"/>
        <end position="1899"/>
    </location>
</feature>
<dbReference type="GO" id="GO:0006310">
    <property type="term" value="P:DNA recombination"/>
    <property type="evidence" value="ECO:0007669"/>
    <property type="project" value="UniProtKB-KW"/>
</dbReference>
<keyword evidence="3" id="KW-0808">Transferase</keyword>
<dbReference type="PANTHER" id="PTHR37984:SF5">
    <property type="entry name" value="PROTEIN NYNRIN-LIKE"/>
    <property type="match status" value="1"/>
</dbReference>
<dbReference type="InterPro" id="IPR041588">
    <property type="entry name" value="Integrase_H2C2"/>
</dbReference>
<dbReference type="GO" id="GO:0005634">
    <property type="term" value="C:nucleus"/>
    <property type="evidence" value="ECO:0007669"/>
    <property type="project" value="UniProtKB-SubCell"/>
</dbReference>
<dbReference type="Pfam" id="PF17917">
    <property type="entry name" value="RT_RNaseH"/>
    <property type="match status" value="1"/>
</dbReference>
<evidence type="ECO:0008006" key="25">
    <source>
        <dbReference type="Google" id="ProtNLM"/>
    </source>
</evidence>
<dbReference type="EMBL" id="BPQB01000029">
    <property type="protein sequence ID" value="GJE92997.1"/>
    <property type="molecule type" value="Genomic_DNA"/>
</dbReference>
<dbReference type="InterPro" id="IPR036397">
    <property type="entry name" value="RNaseH_sf"/>
</dbReference>
<dbReference type="Gene3D" id="1.10.340.70">
    <property type="match status" value="1"/>
</dbReference>
<evidence type="ECO:0000259" key="22">
    <source>
        <dbReference type="PROSITE" id="PS50994"/>
    </source>
</evidence>
<dbReference type="InterPro" id="IPR000953">
    <property type="entry name" value="Chromo/chromo_shadow_dom"/>
</dbReference>